<accession>A0A974RZ85</accession>
<evidence type="ECO:0000259" key="1">
    <source>
        <dbReference type="Pfam" id="PF02627"/>
    </source>
</evidence>
<reference evidence="2 3" key="1">
    <citation type="submission" date="2021-01" db="EMBL/GenBank/DDBJ databases">
        <title>FDA dAtabase for Regulatory Grade micrObial Sequences (FDA-ARGOS): Supporting development and validation of Infectious Disease Dx tests.</title>
        <authorList>
            <person name="Nelson B."/>
            <person name="Plummer A."/>
            <person name="Tallon L."/>
            <person name="Sadzewicz L."/>
            <person name="Zhao X."/>
            <person name="Boylan J."/>
            <person name="Ott S."/>
            <person name="Bowen H."/>
            <person name="Vavikolanu K."/>
            <person name="Mehta A."/>
            <person name="Aluvathingal J."/>
            <person name="Nadendla S."/>
            <person name="Myers T."/>
            <person name="Yan Y."/>
            <person name="Sichtig H."/>
        </authorList>
    </citation>
    <scope>NUCLEOTIDE SEQUENCE [LARGE SCALE GENOMIC DNA]</scope>
    <source>
        <strain evidence="2 3">FDAARGOS_1161</strain>
    </source>
</reference>
<sequence length="118" mass="12665">MTTEPVNPTEAALYEFKHGMGIFTEKMPEIAGPYNDFAKACFKEGQITQKGKQLIALGISLYAQDEYCIIYHLKGCIDNGASETEIMEAVGVTGAFGGGAALSQGVTLVQEALDDLLR</sequence>
<evidence type="ECO:0000313" key="3">
    <source>
        <dbReference type="Proteomes" id="UP000595254"/>
    </source>
</evidence>
<dbReference type="Pfam" id="PF02627">
    <property type="entry name" value="CMD"/>
    <property type="match status" value="1"/>
</dbReference>
<evidence type="ECO:0000313" key="2">
    <source>
        <dbReference type="EMBL" id="QQS99291.1"/>
    </source>
</evidence>
<dbReference type="InterPro" id="IPR029032">
    <property type="entry name" value="AhpD-like"/>
</dbReference>
<name>A0A974RZ85_PERPY</name>
<dbReference type="GO" id="GO:0051920">
    <property type="term" value="F:peroxiredoxin activity"/>
    <property type="evidence" value="ECO:0007669"/>
    <property type="project" value="InterPro"/>
</dbReference>
<dbReference type="Gene3D" id="1.20.1290.10">
    <property type="entry name" value="AhpD-like"/>
    <property type="match status" value="1"/>
</dbReference>
<dbReference type="PANTHER" id="PTHR33930:SF2">
    <property type="entry name" value="BLR3452 PROTEIN"/>
    <property type="match status" value="1"/>
</dbReference>
<dbReference type="RefSeq" id="WP_040375893.1">
    <property type="nucleotide sequence ID" value="NZ_CP068053.1"/>
</dbReference>
<dbReference type="AlphaFoldDB" id="A0A974RZ85"/>
<proteinExistence type="predicted"/>
<dbReference type="KEGG" id="ppsr:I6J18_16865"/>
<dbReference type="EMBL" id="CP068053">
    <property type="protein sequence ID" value="QQS99291.1"/>
    <property type="molecule type" value="Genomic_DNA"/>
</dbReference>
<protein>
    <submittedName>
        <fullName evidence="2">Carboxymuconolactone decarboxylase family protein</fullName>
    </submittedName>
</protein>
<gene>
    <name evidence="2" type="ORF">I6J18_16865</name>
</gene>
<dbReference type="PANTHER" id="PTHR33930">
    <property type="entry name" value="ALKYL HYDROPEROXIDE REDUCTASE AHPD"/>
    <property type="match status" value="1"/>
</dbReference>
<feature type="domain" description="Carboxymuconolactone decarboxylase-like" evidence="1">
    <location>
        <begin position="28"/>
        <end position="110"/>
    </location>
</feature>
<dbReference type="SUPFAM" id="SSF69118">
    <property type="entry name" value="AhpD-like"/>
    <property type="match status" value="1"/>
</dbReference>
<dbReference type="Proteomes" id="UP000595254">
    <property type="component" value="Chromosome"/>
</dbReference>
<dbReference type="InterPro" id="IPR003779">
    <property type="entry name" value="CMD-like"/>
</dbReference>
<keyword evidence="3" id="KW-1185">Reference proteome</keyword>
<organism evidence="2 3">
    <name type="scientific">Peribacillus psychrosaccharolyticus</name>
    <name type="common">Bacillus psychrosaccharolyticus</name>
    <dbReference type="NCBI Taxonomy" id="1407"/>
    <lineage>
        <taxon>Bacteria</taxon>
        <taxon>Bacillati</taxon>
        <taxon>Bacillota</taxon>
        <taxon>Bacilli</taxon>
        <taxon>Bacillales</taxon>
        <taxon>Bacillaceae</taxon>
        <taxon>Peribacillus</taxon>
    </lineage>
</organism>